<gene>
    <name evidence="3" type="ORF">DSTB1V02_LOCUS291</name>
</gene>
<dbReference type="InterPro" id="IPR001806">
    <property type="entry name" value="Small_GTPase"/>
</dbReference>
<protein>
    <submittedName>
        <fullName evidence="3">Uncharacterized protein</fullName>
    </submittedName>
</protein>
<keyword evidence="4" id="KW-1185">Reference proteome</keyword>
<evidence type="ECO:0000313" key="4">
    <source>
        <dbReference type="Proteomes" id="UP000677054"/>
    </source>
</evidence>
<dbReference type="PROSITE" id="PS51419">
    <property type="entry name" value="RAB"/>
    <property type="match status" value="1"/>
</dbReference>
<organism evidence="3">
    <name type="scientific">Darwinula stevensoni</name>
    <dbReference type="NCBI Taxonomy" id="69355"/>
    <lineage>
        <taxon>Eukaryota</taxon>
        <taxon>Metazoa</taxon>
        <taxon>Ecdysozoa</taxon>
        <taxon>Arthropoda</taxon>
        <taxon>Crustacea</taxon>
        <taxon>Oligostraca</taxon>
        <taxon>Ostracoda</taxon>
        <taxon>Podocopa</taxon>
        <taxon>Podocopida</taxon>
        <taxon>Darwinulocopina</taxon>
        <taxon>Darwinuloidea</taxon>
        <taxon>Darwinulidae</taxon>
        <taxon>Darwinula</taxon>
    </lineage>
</organism>
<dbReference type="GO" id="GO:0003924">
    <property type="term" value="F:GTPase activity"/>
    <property type="evidence" value="ECO:0007669"/>
    <property type="project" value="InterPro"/>
</dbReference>
<evidence type="ECO:0000256" key="1">
    <source>
        <dbReference type="ARBA" id="ARBA00022741"/>
    </source>
</evidence>
<dbReference type="InterPro" id="IPR027417">
    <property type="entry name" value="P-loop_NTPase"/>
</dbReference>
<dbReference type="Proteomes" id="UP000677054">
    <property type="component" value="Unassembled WGS sequence"/>
</dbReference>
<dbReference type="PRINTS" id="PR00449">
    <property type="entry name" value="RASTRNSFRMNG"/>
</dbReference>
<dbReference type="GO" id="GO:0005525">
    <property type="term" value="F:GTP binding"/>
    <property type="evidence" value="ECO:0007669"/>
    <property type="project" value="UniProtKB-KW"/>
</dbReference>
<dbReference type="NCBIfam" id="TIGR00231">
    <property type="entry name" value="small_GTP"/>
    <property type="match status" value="1"/>
</dbReference>
<sequence>MVRHNTIRAKCPVVGDPSVGKSTLIQMFTRTVDFPLAYNMTHAVEVSSKAVHIPETEDRVELFFLDCSGRAFYAPFRYKLIHDPSVVCVVFDVTNEESFRNASKWLEEVKQKGGDELLPGVLVGTKIDLTDLRVISPMAGKDVANSLGLTYFECSAKERKDLELPFFYLANEWHRIYMEKTDGFRRFMVH</sequence>
<dbReference type="SUPFAM" id="SSF52540">
    <property type="entry name" value="P-loop containing nucleoside triphosphate hydrolases"/>
    <property type="match status" value="1"/>
</dbReference>
<keyword evidence="2" id="KW-0342">GTP-binding</keyword>
<dbReference type="Gene3D" id="3.40.50.300">
    <property type="entry name" value="P-loop containing nucleotide triphosphate hydrolases"/>
    <property type="match status" value="1"/>
</dbReference>
<proteinExistence type="predicted"/>
<dbReference type="AlphaFoldDB" id="A0A7R8ZX82"/>
<dbReference type="PROSITE" id="PS51421">
    <property type="entry name" value="RAS"/>
    <property type="match status" value="1"/>
</dbReference>
<dbReference type="EMBL" id="LR899535">
    <property type="protein sequence ID" value="CAD7240263.1"/>
    <property type="molecule type" value="Genomic_DNA"/>
</dbReference>
<dbReference type="PANTHER" id="PTHR47977">
    <property type="entry name" value="RAS-RELATED PROTEIN RAB"/>
    <property type="match status" value="1"/>
</dbReference>
<name>A0A7R8ZX82_9CRUS</name>
<keyword evidence="1" id="KW-0547">Nucleotide-binding</keyword>
<dbReference type="SMART" id="SM00173">
    <property type="entry name" value="RAS"/>
    <property type="match status" value="1"/>
</dbReference>
<dbReference type="Pfam" id="PF00071">
    <property type="entry name" value="Ras"/>
    <property type="match status" value="1"/>
</dbReference>
<evidence type="ECO:0000256" key="2">
    <source>
        <dbReference type="ARBA" id="ARBA00023134"/>
    </source>
</evidence>
<dbReference type="EMBL" id="CAJPEV010000018">
    <property type="protein sequence ID" value="CAG0878871.1"/>
    <property type="molecule type" value="Genomic_DNA"/>
</dbReference>
<dbReference type="OrthoDB" id="265044at2759"/>
<reference evidence="3" key="1">
    <citation type="submission" date="2020-11" db="EMBL/GenBank/DDBJ databases">
        <authorList>
            <person name="Tran Van P."/>
        </authorList>
    </citation>
    <scope>NUCLEOTIDE SEQUENCE</scope>
</reference>
<accession>A0A7R8ZX82</accession>
<dbReference type="SMART" id="SM00174">
    <property type="entry name" value="RHO"/>
    <property type="match status" value="1"/>
</dbReference>
<dbReference type="InterPro" id="IPR005225">
    <property type="entry name" value="Small_GTP-bd"/>
</dbReference>
<dbReference type="SMART" id="SM00175">
    <property type="entry name" value="RAB"/>
    <property type="match status" value="1"/>
</dbReference>
<evidence type="ECO:0000313" key="3">
    <source>
        <dbReference type="EMBL" id="CAD7240263.1"/>
    </source>
</evidence>
<dbReference type="FunFam" id="3.40.50.300:FF:001447">
    <property type="entry name" value="Ras-related protein Rab-1B"/>
    <property type="match status" value="1"/>
</dbReference>
<dbReference type="InterPro" id="IPR050227">
    <property type="entry name" value="Rab"/>
</dbReference>